<dbReference type="SMART" id="SM00421">
    <property type="entry name" value="HTH_LUXR"/>
    <property type="match status" value="1"/>
</dbReference>
<dbReference type="PRINTS" id="PR00038">
    <property type="entry name" value="HTHLUXR"/>
</dbReference>
<proteinExistence type="predicted"/>
<dbReference type="InterPro" id="IPR000792">
    <property type="entry name" value="Tscrpt_reg_LuxR_C"/>
</dbReference>
<accession>A0A6L5G5I5</accession>
<dbReference type="PANTHER" id="PTHR44688">
    <property type="entry name" value="DNA-BINDING TRANSCRIPTIONAL ACTIVATOR DEVR_DOSR"/>
    <property type="match status" value="1"/>
</dbReference>
<comment type="caution">
    <text evidence="5">The sequence shown here is derived from an EMBL/GenBank/DDBJ whole genome shotgun (WGS) entry which is preliminary data.</text>
</comment>
<dbReference type="Proteomes" id="UP000477750">
    <property type="component" value="Unassembled WGS sequence"/>
</dbReference>
<organism evidence="5 6">
    <name type="scientific">Glycomyces albidus</name>
    <dbReference type="NCBI Taxonomy" id="2656774"/>
    <lineage>
        <taxon>Bacteria</taxon>
        <taxon>Bacillati</taxon>
        <taxon>Actinomycetota</taxon>
        <taxon>Actinomycetes</taxon>
        <taxon>Glycomycetales</taxon>
        <taxon>Glycomycetaceae</taxon>
        <taxon>Glycomyces</taxon>
    </lineage>
</organism>
<evidence type="ECO:0000313" key="5">
    <source>
        <dbReference type="EMBL" id="MQM24895.1"/>
    </source>
</evidence>
<dbReference type="SUPFAM" id="SSF52172">
    <property type="entry name" value="CheY-like"/>
    <property type="match status" value="1"/>
</dbReference>
<dbReference type="EMBL" id="WIAO01000004">
    <property type="protein sequence ID" value="MQM24895.1"/>
    <property type="molecule type" value="Genomic_DNA"/>
</dbReference>
<dbReference type="GO" id="GO:0003677">
    <property type="term" value="F:DNA binding"/>
    <property type="evidence" value="ECO:0007669"/>
    <property type="project" value="UniProtKB-KW"/>
</dbReference>
<evidence type="ECO:0000313" key="6">
    <source>
        <dbReference type="Proteomes" id="UP000477750"/>
    </source>
</evidence>
<dbReference type="CDD" id="cd06170">
    <property type="entry name" value="LuxR_C_like"/>
    <property type="match status" value="1"/>
</dbReference>
<dbReference type="InterPro" id="IPR011006">
    <property type="entry name" value="CheY-like_superfamily"/>
</dbReference>
<dbReference type="PANTHER" id="PTHR44688:SF16">
    <property type="entry name" value="DNA-BINDING TRANSCRIPTIONAL ACTIVATOR DEVR_DOSR"/>
    <property type="match status" value="1"/>
</dbReference>
<keyword evidence="3" id="KW-0804">Transcription</keyword>
<evidence type="ECO:0000259" key="4">
    <source>
        <dbReference type="PROSITE" id="PS50043"/>
    </source>
</evidence>
<dbReference type="InterPro" id="IPR016032">
    <property type="entry name" value="Sig_transdc_resp-reg_C-effctor"/>
</dbReference>
<dbReference type="PROSITE" id="PS50043">
    <property type="entry name" value="HTH_LUXR_2"/>
    <property type="match status" value="1"/>
</dbReference>
<dbReference type="Pfam" id="PF00196">
    <property type="entry name" value="GerE"/>
    <property type="match status" value="1"/>
</dbReference>
<sequence length="235" mass="25461">MLGWPPEGRASGEATVEHPKDEVPTVRVMLYDPNQVFSASIRPLLHRRGDLPIEARSAKALAAADAQVDCCLVALEAVSRNRVLTDCKRPVFLITDREDGSVLRKAVSVSAAGIANTHILPSELLRAIDAGLASPPYYDPQLLRAALQPAPLLGDQDALELAHHLTPREDDVLRRIVRGEPTSHMADQMGVSVSTVRSHVQNVLGKLGVNSRLAAIAFAINYGIDTVREKHPQLS</sequence>
<keyword evidence="2" id="KW-0238">DNA-binding</keyword>
<reference evidence="5 6" key="1">
    <citation type="submission" date="2019-10" db="EMBL/GenBank/DDBJ databases">
        <title>Glycomyces albidus sp. nov., a novel actinomycete isolated from rhizosphere soil of wheat (Triticum aestivum L.).</title>
        <authorList>
            <person name="Qian L."/>
        </authorList>
    </citation>
    <scope>NUCLEOTIDE SEQUENCE [LARGE SCALE GENOMIC DNA]</scope>
    <source>
        <strain evidence="5 6">NEAU-7082</strain>
    </source>
</reference>
<protein>
    <recommendedName>
        <fullName evidence="4">HTH luxR-type domain-containing protein</fullName>
    </recommendedName>
</protein>
<dbReference type="GO" id="GO:0006355">
    <property type="term" value="P:regulation of DNA-templated transcription"/>
    <property type="evidence" value="ECO:0007669"/>
    <property type="project" value="InterPro"/>
</dbReference>
<name>A0A6L5G5I5_9ACTN</name>
<feature type="domain" description="HTH luxR-type" evidence="4">
    <location>
        <begin position="158"/>
        <end position="223"/>
    </location>
</feature>
<dbReference type="SUPFAM" id="SSF46894">
    <property type="entry name" value="C-terminal effector domain of the bipartite response regulators"/>
    <property type="match status" value="1"/>
</dbReference>
<evidence type="ECO:0000256" key="3">
    <source>
        <dbReference type="ARBA" id="ARBA00023163"/>
    </source>
</evidence>
<keyword evidence="1" id="KW-0805">Transcription regulation</keyword>
<evidence type="ECO:0000256" key="1">
    <source>
        <dbReference type="ARBA" id="ARBA00023015"/>
    </source>
</evidence>
<keyword evidence="6" id="KW-1185">Reference proteome</keyword>
<dbReference type="AlphaFoldDB" id="A0A6L5G5I5"/>
<gene>
    <name evidence="5" type="ORF">GFD30_04785</name>
</gene>
<dbReference type="Gene3D" id="3.40.50.2300">
    <property type="match status" value="1"/>
</dbReference>
<evidence type="ECO:0000256" key="2">
    <source>
        <dbReference type="ARBA" id="ARBA00023125"/>
    </source>
</evidence>